<dbReference type="CDD" id="cd00229">
    <property type="entry name" value="SGNH_hydrolase"/>
    <property type="match status" value="1"/>
</dbReference>
<sequence length="216" mass="24207">MSAFVLLPLFTVPAIGRSERMVAEKIEWTWEVTPDHPQADLPSVLLVGDSITRNYYPAVAEDLAGKANVYLFSSSISIGDPRLVAELKQFFVMEHTRFRVIHFNNGMHGWGFSEAEYKAGFPALVRELRRAQPAAKLIWANTTPVRKDNPDGATNARVTARNEIADAIVKQDRIPLDDQYAVIHQHPDMYNDDVHPNEKASAIQARQAADMIAKLL</sequence>
<keyword evidence="3" id="KW-1185">Reference proteome</keyword>
<keyword evidence="2" id="KW-0378">Hydrolase</keyword>
<comment type="caution">
    <text evidence="2">The sequence shown here is derived from an EMBL/GenBank/DDBJ whole genome shotgun (WGS) entry which is preliminary data.</text>
</comment>
<evidence type="ECO:0000313" key="2">
    <source>
        <dbReference type="EMBL" id="RFU17896.1"/>
    </source>
</evidence>
<dbReference type="Proteomes" id="UP000264702">
    <property type="component" value="Unassembled WGS sequence"/>
</dbReference>
<gene>
    <name evidence="2" type="ORF">D0Y96_07275</name>
</gene>
<dbReference type="SUPFAM" id="SSF52266">
    <property type="entry name" value="SGNH hydrolase"/>
    <property type="match status" value="1"/>
</dbReference>
<reference evidence="2 3" key="1">
    <citation type="submission" date="2018-08" db="EMBL/GenBank/DDBJ databases">
        <title>Acidipila sp. 4G-K13, an acidobacterium isolated from forest soil.</title>
        <authorList>
            <person name="Gao Z.-H."/>
            <person name="Qiu L.-H."/>
        </authorList>
    </citation>
    <scope>NUCLEOTIDE SEQUENCE [LARGE SCALE GENOMIC DNA]</scope>
    <source>
        <strain evidence="2 3">4G-K13</strain>
    </source>
</reference>
<dbReference type="Pfam" id="PF13472">
    <property type="entry name" value="Lipase_GDSL_2"/>
    <property type="match status" value="1"/>
</dbReference>
<proteinExistence type="predicted"/>
<feature type="domain" description="SGNH hydrolase-type esterase" evidence="1">
    <location>
        <begin position="47"/>
        <end position="200"/>
    </location>
</feature>
<protein>
    <submittedName>
        <fullName evidence="2">SGNH/GDSL hydrolase family protein</fullName>
    </submittedName>
</protein>
<dbReference type="InterPro" id="IPR036514">
    <property type="entry name" value="SGNH_hydro_sf"/>
</dbReference>
<dbReference type="GO" id="GO:0016788">
    <property type="term" value="F:hydrolase activity, acting on ester bonds"/>
    <property type="evidence" value="ECO:0007669"/>
    <property type="project" value="UniProtKB-ARBA"/>
</dbReference>
<organism evidence="2 3">
    <name type="scientific">Paracidobacterium acidisoli</name>
    <dbReference type="NCBI Taxonomy" id="2303751"/>
    <lineage>
        <taxon>Bacteria</taxon>
        <taxon>Pseudomonadati</taxon>
        <taxon>Acidobacteriota</taxon>
        <taxon>Terriglobia</taxon>
        <taxon>Terriglobales</taxon>
        <taxon>Acidobacteriaceae</taxon>
        <taxon>Paracidobacterium</taxon>
    </lineage>
</organism>
<evidence type="ECO:0000259" key="1">
    <source>
        <dbReference type="Pfam" id="PF13472"/>
    </source>
</evidence>
<dbReference type="Gene3D" id="3.40.50.1110">
    <property type="entry name" value="SGNH hydrolase"/>
    <property type="match status" value="1"/>
</dbReference>
<accession>A0A372ISL2</accession>
<dbReference type="AlphaFoldDB" id="A0A372ISL2"/>
<name>A0A372ISL2_9BACT</name>
<dbReference type="EMBL" id="QVQT01000002">
    <property type="protein sequence ID" value="RFU17896.1"/>
    <property type="molecule type" value="Genomic_DNA"/>
</dbReference>
<evidence type="ECO:0000313" key="3">
    <source>
        <dbReference type="Proteomes" id="UP000264702"/>
    </source>
</evidence>
<dbReference type="InterPro" id="IPR013830">
    <property type="entry name" value="SGNH_hydro"/>
</dbReference>